<dbReference type="GO" id="GO:0016829">
    <property type="term" value="F:lyase activity"/>
    <property type="evidence" value="ECO:0007669"/>
    <property type="project" value="UniProtKB-KW"/>
</dbReference>
<keyword evidence="4" id="KW-0456">Lyase</keyword>
<dbReference type="STRING" id="1263868.RESH_00578"/>
<dbReference type="SUPFAM" id="SSF69318">
    <property type="entry name" value="Integrin alpha N-terminal domain"/>
    <property type="match status" value="1"/>
</dbReference>
<evidence type="ECO:0000259" key="3">
    <source>
        <dbReference type="Pfam" id="PF21348"/>
    </source>
</evidence>
<proteinExistence type="predicted"/>
<dbReference type="InterPro" id="IPR034641">
    <property type="entry name" value="RGL11"/>
</dbReference>
<feature type="domain" description="Rhamnogalacturonan lyase family 11 C-terminal" evidence="3">
    <location>
        <begin position="135"/>
        <end position="617"/>
    </location>
</feature>
<dbReference type="InterPro" id="IPR013783">
    <property type="entry name" value="Ig-like_fold"/>
</dbReference>
<organism evidence="4 5">
    <name type="scientific">Rhodopirellula europaea SH398</name>
    <dbReference type="NCBI Taxonomy" id="1263868"/>
    <lineage>
        <taxon>Bacteria</taxon>
        <taxon>Pseudomonadati</taxon>
        <taxon>Planctomycetota</taxon>
        <taxon>Planctomycetia</taxon>
        <taxon>Pirellulales</taxon>
        <taxon>Pirellulaceae</taxon>
        <taxon>Rhodopirellula</taxon>
    </lineage>
</organism>
<evidence type="ECO:0000313" key="5">
    <source>
        <dbReference type="Proteomes" id="UP000011996"/>
    </source>
</evidence>
<dbReference type="Pfam" id="PF21348">
    <property type="entry name" value="RGL11_C"/>
    <property type="match status" value="1"/>
</dbReference>
<dbReference type="InterPro" id="IPR041624">
    <property type="entry name" value="RGI_lyase"/>
</dbReference>
<accession>M5SRH2</accession>
<dbReference type="Gene3D" id="2.60.40.10">
    <property type="entry name" value="Immunoglobulins"/>
    <property type="match status" value="1"/>
</dbReference>
<comment type="caution">
    <text evidence="4">The sequence shown here is derived from an EMBL/GenBank/DDBJ whole genome shotgun (WGS) entry which is preliminary data.</text>
</comment>
<feature type="signal peptide" evidence="1">
    <location>
        <begin position="1"/>
        <end position="23"/>
    </location>
</feature>
<evidence type="ECO:0000256" key="1">
    <source>
        <dbReference type="SAM" id="SignalP"/>
    </source>
</evidence>
<gene>
    <name evidence="4" type="ORF">RESH_00578</name>
</gene>
<reference evidence="4 5" key="1">
    <citation type="journal article" date="2013" name="Mar. Genomics">
        <title>Expression of sulfatases in Rhodopirellula baltica and the diversity of sulfatases in the genus Rhodopirellula.</title>
        <authorList>
            <person name="Wegner C.E."/>
            <person name="Richter-Heitmann T."/>
            <person name="Klindworth A."/>
            <person name="Klockow C."/>
            <person name="Richter M."/>
            <person name="Achstetter T."/>
            <person name="Glockner F.O."/>
            <person name="Harder J."/>
        </authorList>
    </citation>
    <scope>NUCLEOTIDE SEQUENCE [LARGE SCALE GENOMIC DNA]</scope>
    <source>
        <strain evidence="4 5">SH398</strain>
    </source>
</reference>
<dbReference type="InterPro" id="IPR049366">
    <property type="entry name" value="RGL11_C"/>
</dbReference>
<keyword evidence="1" id="KW-0732">Signal</keyword>
<evidence type="ECO:0000259" key="2">
    <source>
        <dbReference type="Pfam" id="PF18370"/>
    </source>
</evidence>
<sequence>MKTMSRICLALVGLITLTTSVSAQRWMEQLDRGVVAIPRKDGSCTVSWRVLGTDAAGVSFNVYRVVEGEIPERVNFKPVSGATFLVDEAFRHGTETTYLVKPLINGEERAADGSFTVATDAPFDYLSIPLQTPERYTPNDASVGDLDGDGQYEIVLHQTGKGRDSSQGGMTDPPILQAYEFDGTKLWEINLGKNIREGAHYTQFMVYDLDGDGIAEVACKTADGTVDGVGAVIGDPNANWVNEGGRILAGPEFLTIFNGQTGAAMKTVDYIPARHPDTETPTGKQLDRIWGDGYGNRVDRFLAGVAYLDGEKPSLIMCRGYYTRSVLAAWNWREGKLENVWTFDSSSDPKYRAFSGQGNHGLSINDVDNDGKDEIVYGGCTIDDDGTGLYSTRLGHGDALHVGDLDPTRPGLEVFRIQEPRGSAGAHYNEAATGKMYWKLPSTSRRGEGPGRGLSIDIDPRHKGVESWVFGGGIRGLYNSDGKRISDRSPPSCNFAAWWDGDLLREVLDKNWIGKWDWNESKLERLLTAENCTSSNGTKATPTLSADLLGDWREEVIWRTKDKNELRLYVTPIPTEHRMTTLMHDPHYRLAIAWQNVGYNQPPHTGFYLGPGMDMPKSNIQVVPLPNADTQASSSELEPQTAER</sequence>
<feature type="domain" description="Rhamnogalacturonan I lyase beta-sheet" evidence="2">
    <location>
        <begin position="26"/>
        <end position="116"/>
    </location>
</feature>
<dbReference type="CDD" id="cd10318">
    <property type="entry name" value="RGL11"/>
    <property type="match status" value="1"/>
</dbReference>
<dbReference type="InterPro" id="IPR028994">
    <property type="entry name" value="Integrin_alpha_N"/>
</dbReference>
<dbReference type="Pfam" id="PF18370">
    <property type="entry name" value="RGI_lyase"/>
    <property type="match status" value="1"/>
</dbReference>
<dbReference type="Proteomes" id="UP000011996">
    <property type="component" value="Unassembled WGS sequence"/>
</dbReference>
<dbReference type="PATRIC" id="fig|1263868.3.peg.635"/>
<dbReference type="AlphaFoldDB" id="M5SRH2"/>
<dbReference type="EMBL" id="ANOF01000016">
    <property type="protein sequence ID" value="EMI28859.1"/>
    <property type="molecule type" value="Genomic_DNA"/>
</dbReference>
<feature type="chain" id="PRO_5004071737" evidence="1">
    <location>
        <begin position="24"/>
        <end position="644"/>
    </location>
</feature>
<protein>
    <submittedName>
        <fullName evidence="4">Rhamnogalacturonan lyase</fullName>
    </submittedName>
</protein>
<dbReference type="PANTHER" id="PTHR43118">
    <property type="entry name" value="RHAMNOGALACTURONAN LYASE (EUROFUNG)"/>
    <property type="match status" value="1"/>
</dbReference>
<evidence type="ECO:0000313" key="4">
    <source>
        <dbReference type="EMBL" id="EMI28859.1"/>
    </source>
</evidence>
<dbReference type="PANTHER" id="PTHR43118:SF1">
    <property type="entry name" value="RHAMNOGALACTURONAN LYASE (EUROFUNG)"/>
    <property type="match status" value="1"/>
</dbReference>
<name>M5SRH2_9BACT</name>